<reference evidence="2 3" key="1">
    <citation type="journal article" date="2016" name="Nat. Commun.">
        <title>Thousands of microbial genomes shed light on interconnected biogeochemical processes in an aquifer system.</title>
        <authorList>
            <person name="Anantharaman K."/>
            <person name="Brown C.T."/>
            <person name="Hug L.A."/>
            <person name="Sharon I."/>
            <person name="Castelle C.J."/>
            <person name="Probst A.J."/>
            <person name="Thomas B.C."/>
            <person name="Singh A."/>
            <person name="Wilkins M.J."/>
            <person name="Karaoz U."/>
            <person name="Brodie E.L."/>
            <person name="Williams K.H."/>
            <person name="Hubbard S.S."/>
            <person name="Banfield J.F."/>
        </authorList>
    </citation>
    <scope>NUCLEOTIDE SEQUENCE [LARGE SCALE GENOMIC DNA]</scope>
</reference>
<dbReference type="Pfam" id="PF00534">
    <property type="entry name" value="Glycos_transf_1"/>
    <property type="match status" value="1"/>
</dbReference>
<evidence type="ECO:0000313" key="2">
    <source>
        <dbReference type="EMBL" id="OGD74611.1"/>
    </source>
</evidence>
<dbReference type="PANTHER" id="PTHR45947">
    <property type="entry name" value="SULFOQUINOVOSYL TRANSFERASE SQD2"/>
    <property type="match status" value="1"/>
</dbReference>
<dbReference type="Gene3D" id="3.40.50.2000">
    <property type="entry name" value="Glycogen Phosphorylase B"/>
    <property type="match status" value="2"/>
</dbReference>
<proteinExistence type="predicted"/>
<sequence>MKVALVYDRLNKLGGAEQVLLAFHKLFPQADWYTSVWDPARTPFTRNWRVHSSWLSHVPLLRTHHEWFPFLMPFIFEAYDFSSYDLVISIGSAECKGIITDPSTFHLHYCLTPTRYLYSHASEYLTNPLYRFIGRYLRAWDQVAATRPDLMLAISTQVKKRIKKYYNREAAILFPPVDTQKFTSINSSLTSSILHLPSSYFLVVSRLVPYKRIDTLVRVFNQLPKENLVIVGIGSELRKLRTLAHSNIHFAGLVDDQTLVRYYQHCQAYLQANEEDFGLSMVEAGLAGRPVIAYGVGGACDIVVPGVTGLLIPGNDVQSFISAVDKFRSLSFDSGACRKNALSFAREIWQAKLKRVLKPYVQATTI</sequence>
<protein>
    <recommendedName>
        <fullName evidence="1">Glycosyl transferase family 1 domain-containing protein</fullName>
    </recommendedName>
</protein>
<gene>
    <name evidence="2" type="ORF">A2228_03590</name>
</gene>
<accession>A0A1F5F4L2</accession>
<dbReference type="PANTHER" id="PTHR45947:SF3">
    <property type="entry name" value="SULFOQUINOVOSYL TRANSFERASE SQD2"/>
    <property type="match status" value="1"/>
</dbReference>
<dbReference type="InterPro" id="IPR050194">
    <property type="entry name" value="Glycosyltransferase_grp1"/>
</dbReference>
<feature type="domain" description="Glycosyl transferase family 1" evidence="1">
    <location>
        <begin position="199"/>
        <end position="331"/>
    </location>
</feature>
<dbReference type="SUPFAM" id="SSF53756">
    <property type="entry name" value="UDP-Glycosyltransferase/glycogen phosphorylase"/>
    <property type="match status" value="1"/>
</dbReference>
<dbReference type="EMBL" id="MFAK01000031">
    <property type="protein sequence ID" value="OGD74611.1"/>
    <property type="molecule type" value="Genomic_DNA"/>
</dbReference>
<dbReference type="AlphaFoldDB" id="A0A1F5F4L2"/>
<organism evidence="2 3">
    <name type="scientific">Candidatus Collierbacteria bacterium RIFOXYA2_FULL_46_10</name>
    <dbReference type="NCBI Taxonomy" id="1817726"/>
    <lineage>
        <taxon>Bacteria</taxon>
        <taxon>Candidatus Collieribacteriota</taxon>
    </lineage>
</organism>
<comment type="caution">
    <text evidence="2">The sequence shown here is derived from an EMBL/GenBank/DDBJ whole genome shotgun (WGS) entry which is preliminary data.</text>
</comment>
<evidence type="ECO:0000313" key="3">
    <source>
        <dbReference type="Proteomes" id="UP000176191"/>
    </source>
</evidence>
<dbReference type="GO" id="GO:0016757">
    <property type="term" value="F:glycosyltransferase activity"/>
    <property type="evidence" value="ECO:0007669"/>
    <property type="project" value="InterPro"/>
</dbReference>
<dbReference type="InterPro" id="IPR001296">
    <property type="entry name" value="Glyco_trans_1"/>
</dbReference>
<name>A0A1F5F4L2_9BACT</name>
<dbReference type="Proteomes" id="UP000176191">
    <property type="component" value="Unassembled WGS sequence"/>
</dbReference>
<evidence type="ECO:0000259" key="1">
    <source>
        <dbReference type="Pfam" id="PF00534"/>
    </source>
</evidence>